<dbReference type="AlphaFoldDB" id="A0A4Z2EE73"/>
<dbReference type="EMBL" id="SRLO01009380">
    <property type="protein sequence ID" value="TNN26850.1"/>
    <property type="molecule type" value="Genomic_DNA"/>
</dbReference>
<feature type="region of interest" description="Disordered" evidence="1">
    <location>
        <begin position="11"/>
        <end position="55"/>
    </location>
</feature>
<accession>A0A4Z2EE73</accession>
<gene>
    <name evidence="2" type="ORF">EYF80_063011</name>
</gene>
<reference evidence="2 3" key="1">
    <citation type="submission" date="2019-03" db="EMBL/GenBank/DDBJ databases">
        <title>First draft genome of Liparis tanakae, snailfish: a comprehensive survey of snailfish specific genes.</title>
        <authorList>
            <person name="Kim W."/>
            <person name="Song I."/>
            <person name="Jeong J.-H."/>
            <person name="Kim D."/>
            <person name="Kim S."/>
            <person name="Ryu S."/>
            <person name="Song J.Y."/>
            <person name="Lee S.K."/>
        </authorList>
    </citation>
    <scope>NUCLEOTIDE SEQUENCE [LARGE SCALE GENOMIC DNA]</scope>
    <source>
        <tissue evidence="2">Muscle</tissue>
    </source>
</reference>
<comment type="caution">
    <text evidence="2">The sequence shown here is derived from an EMBL/GenBank/DDBJ whole genome shotgun (WGS) entry which is preliminary data.</text>
</comment>
<name>A0A4Z2EE73_9TELE</name>
<organism evidence="2 3">
    <name type="scientific">Liparis tanakae</name>
    <name type="common">Tanaka's snailfish</name>
    <dbReference type="NCBI Taxonomy" id="230148"/>
    <lineage>
        <taxon>Eukaryota</taxon>
        <taxon>Metazoa</taxon>
        <taxon>Chordata</taxon>
        <taxon>Craniata</taxon>
        <taxon>Vertebrata</taxon>
        <taxon>Euteleostomi</taxon>
        <taxon>Actinopterygii</taxon>
        <taxon>Neopterygii</taxon>
        <taxon>Teleostei</taxon>
        <taxon>Neoteleostei</taxon>
        <taxon>Acanthomorphata</taxon>
        <taxon>Eupercaria</taxon>
        <taxon>Perciformes</taxon>
        <taxon>Cottioidei</taxon>
        <taxon>Cottales</taxon>
        <taxon>Liparidae</taxon>
        <taxon>Liparis</taxon>
    </lineage>
</organism>
<proteinExistence type="predicted"/>
<sequence>MWRPIPLPIRSAALTPSPPPTEMLFPHRHARGKTTKAPTSKVHISRPRGRFATGGQQRALSLSDIEISLWHLAQGSFSYSSRSAARLRTLALLRWPPPSRATPSRRRAASSLAYTPSSWV</sequence>
<protein>
    <submittedName>
        <fullName evidence="2">Uncharacterized protein</fullName>
    </submittedName>
</protein>
<evidence type="ECO:0000313" key="2">
    <source>
        <dbReference type="EMBL" id="TNN26850.1"/>
    </source>
</evidence>
<dbReference type="Proteomes" id="UP000314294">
    <property type="component" value="Unassembled WGS sequence"/>
</dbReference>
<evidence type="ECO:0000313" key="3">
    <source>
        <dbReference type="Proteomes" id="UP000314294"/>
    </source>
</evidence>
<keyword evidence="3" id="KW-1185">Reference proteome</keyword>
<evidence type="ECO:0000256" key="1">
    <source>
        <dbReference type="SAM" id="MobiDB-lite"/>
    </source>
</evidence>